<keyword evidence="4" id="KW-0378">Hydrolase</keyword>
<proteinExistence type="predicted"/>
<dbReference type="SUPFAM" id="SSF53254">
    <property type="entry name" value="Phosphoglycerate mutase-like"/>
    <property type="match status" value="1"/>
</dbReference>
<evidence type="ECO:0000256" key="2">
    <source>
        <dbReference type="PIRSR" id="PIRSR613078-2"/>
    </source>
</evidence>
<dbReference type="EMBL" id="UFTA01000002">
    <property type="protein sequence ID" value="SUU92172.1"/>
    <property type="molecule type" value="Genomic_DNA"/>
</dbReference>
<dbReference type="GO" id="GO:0005737">
    <property type="term" value="C:cytoplasm"/>
    <property type="evidence" value="ECO:0007669"/>
    <property type="project" value="TreeGrafter"/>
</dbReference>
<name>A0A2I1M9V6_9FIRM</name>
<dbReference type="InterPro" id="IPR029033">
    <property type="entry name" value="His_PPase_superfam"/>
</dbReference>
<dbReference type="EMBL" id="PKGS01000002">
    <property type="protein sequence ID" value="PKZ16867.1"/>
    <property type="molecule type" value="Genomic_DNA"/>
</dbReference>
<dbReference type="SMART" id="SM00855">
    <property type="entry name" value="PGAM"/>
    <property type="match status" value="1"/>
</dbReference>
<dbReference type="PANTHER" id="PTHR48100:SF1">
    <property type="entry name" value="HISTIDINE PHOSPHATASE FAMILY PROTEIN-RELATED"/>
    <property type="match status" value="1"/>
</dbReference>
<sequence length="189" mass="22423">MRIILVRHGLSEANISRFYSLEDTVLHESGYSVLNNTKRNLEKYDIDQVYVSELKRSQQTAEILGFNDYIIDKRINELDFGDFKGKFFDDIKKEEIDFFERQKEDLFNIKYPAGESINDVIKRTSEFFEEKSKEDKNILCVSHGIAIKSSLFWLLEDKENWQRFWLENGSITVFRIEDDEKIIESVNLL</sequence>
<evidence type="ECO:0000313" key="3">
    <source>
        <dbReference type="EMBL" id="PKZ16867.1"/>
    </source>
</evidence>
<dbReference type="AlphaFoldDB" id="A0A2I1M9V6"/>
<evidence type="ECO:0000313" key="6">
    <source>
        <dbReference type="Proteomes" id="UP000255124"/>
    </source>
</evidence>
<dbReference type="CDD" id="cd07067">
    <property type="entry name" value="HP_PGM_like"/>
    <property type="match status" value="1"/>
</dbReference>
<protein>
    <submittedName>
        <fullName evidence="4">Alpha-ribazole phosphatase</fullName>
        <ecNumber evidence="4">3.1.3.73</ecNumber>
    </submittedName>
    <submittedName>
        <fullName evidence="3">Histidine phosphatase family protein</fullName>
    </submittedName>
</protein>
<dbReference type="GO" id="GO:0043755">
    <property type="term" value="F:alpha-ribazole phosphatase activity"/>
    <property type="evidence" value="ECO:0007669"/>
    <property type="project" value="UniProtKB-EC"/>
</dbReference>
<organism evidence="3 5">
    <name type="scientific">Anaerococcus octavius</name>
    <dbReference type="NCBI Taxonomy" id="54007"/>
    <lineage>
        <taxon>Bacteria</taxon>
        <taxon>Bacillati</taxon>
        <taxon>Bacillota</taxon>
        <taxon>Tissierellia</taxon>
        <taxon>Tissierellales</taxon>
        <taxon>Peptoniphilaceae</taxon>
        <taxon>Anaerococcus</taxon>
    </lineage>
</organism>
<evidence type="ECO:0000313" key="4">
    <source>
        <dbReference type="EMBL" id="SUU92172.1"/>
    </source>
</evidence>
<dbReference type="RefSeq" id="WP_101539966.1">
    <property type="nucleotide sequence ID" value="NZ_CALTZC010000005.1"/>
</dbReference>
<feature type="binding site" evidence="2">
    <location>
        <position position="56"/>
    </location>
    <ligand>
        <name>substrate</name>
    </ligand>
</feature>
<dbReference type="EC" id="3.1.3.73" evidence="4"/>
<feature type="active site" description="Tele-phosphohistidine intermediate" evidence="1">
    <location>
        <position position="8"/>
    </location>
</feature>
<dbReference type="Pfam" id="PF00300">
    <property type="entry name" value="His_Phos_1"/>
    <property type="match status" value="1"/>
</dbReference>
<dbReference type="InterPro" id="IPR013078">
    <property type="entry name" value="His_Pase_superF_clade-1"/>
</dbReference>
<dbReference type="Proteomes" id="UP000234335">
    <property type="component" value="Unassembled WGS sequence"/>
</dbReference>
<keyword evidence="5" id="KW-1185">Reference proteome</keyword>
<accession>A0A2I1M9V6</accession>
<reference evidence="3 5" key="1">
    <citation type="submission" date="2017-12" db="EMBL/GenBank/DDBJ databases">
        <title>Phylogenetic diversity of female urinary microbiome.</title>
        <authorList>
            <person name="Thomas-White K."/>
            <person name="Wolfe A.J."/>
        </authorList>
    </citation>
    <scope>NUCLEOTIDE SEQUENCE [LARGE SCALE GENOMIC DNA]</scope>
    <source>
        <strain evidence="3 5">UMB0119</strain>
    </source>
</reference>
<evidence type="ECO:0000256" key="1">
    <source>
        <dbReference type="PIRSR" id="PIRSR613078-1"/>
    </source>
</evidence>
<dbReference type="PANTHER" id="PTHR48100">
    <property type="entry name" value="BROAD-SPECIFICITY PHOSPHATASE YOR283W-RELATED"/>
    <property type="match status" value="1"/>
</dbReference>
<dbReference type="Gene3D" id="3.40.50.1240">
    <property type="entry name" value="Phosphoglycerate mutase-like"/>
    <property type="match status" value="1"/>
</dbReference>
<gene>
    <name evidence="4" type="primary">cobC_2</name>
    <name evidence="3" type="ORF">CYJ34_03515</name>
    <name evidence="4" type="ORF">NCTC9810_00493</name>
</gene>
<dbReference type="OrthoDB" id="7925971at2"/>
<reference evidence="4 6" key="2">
    <citation type="submission" date="2018-06" db="EMBL/GenBank/DDBJ databases">
        <authorList>
            <consortium name="Pathogen Informatics"/>
            <person name="Doyle S."/>
        </authorList>
    </citation>
    <scope>NUCLEOTIDE SEQUENCE [LARGE SCALE GENOMIC DNA]</scope>
    <source>
        <strain evidence="4 6">NCTC9810</strain>
    </source>
</reference>
<dbReference type="InterPro" id="IPR050275">
    <property type="entry name" value="PGM_Phosphatase"/>
</dbReference>
<feature type="binding site" evidence="2">
    <location>
        <begin position="7"/>
        <end position="14"/>
    </location>
    <ligand>
        <name>substrate</name>
    </ligand>
</feature>
<dbReference type="Proteomes" id="UP000255124">
    <property type="component" value="Unassembled WGS sequence"/>
</dbReference>
<feature type="active site" description="Proton donor/acceptor" evidence="1">
    <location>
        <position position="77"/>
    </location>
</feature>
<evidence type="ECO:0000313" key="5">
    <source>
        <dbReference type="Proteomes" id="UP000234335"/>
    </source>
</evidence>